<dbReference type="EMBL" id="NWUF01000010">
    <property type="protein sequence ID" value="PCE42074.1"/>
    <property type="molecule type" value="Genomic_DNA"/>
</dbReference>
<name>A0A2A4FV79_9SPHN</name>
<reference evidence="1 2" key="1">
    <citation type="submission" date="2017-09" db="EMBL/GenBank/DDBJ databases">
        <title>The Catabolism of 3,6-Dichlorosalicylic acid is Initiated by the Cytochrome P450 Monooxygenase DsmABC in Rhizorhabdus dicambivorans Ndbn-20.</title>
        <authorList>
            <person name="Na L."/>
        </authorList>
    </citation>
    <scope>NUCLEOTIDE SEQUENCE [LARGE SCALE GENOMIC DNA]</scope>
    <source>
        <strain evidence="1 2">Ndbn-20m</strain>
    </source>
</reference>
<dbReference type="AlphaFoldDB" id="A0A2A4FV79"/>
<accession>A0A2A4FV79</accession>
<proteinExistence type="predicted"/>
<keyword evidence="2" id="KW-1185">Reference proteome</keyword>
<evidence type="ECO:0000313" key="1">
    <source>
        <dbReference type="EMBL" id="PCE42074.1"/>
    </source>
</evidence>
<comment type="caution">
    <text evidence="1">The sequence shown here is derived from an EMBL/GenBank/DDBJ whole genome shotgun (WGS) entry which is preliminary data.</text>
</comment>
<organism evidence="1 2">
    <name type="scientific">Rhizorhabdus dicambivorans</name>
    <dbReference type="NCBI Taxonomy" id="1850238"/>
    <lineage>
        <taxon>Bacteria</taxon>
        <taxon>Pseudomonadati</taxon>
        <taxon>Pseudomonadota</taxon>
        <taxon>Alphaproteobacteria</taxon>
        <taxon>Sphingomonadales</taxon>
        <taxon>Sphingomonadaceae</taxon>
        <taxon>Rhizorhabdus</taxon>
    </lineage>
</organism>
<sequence length="113" mass="13001">MSAHGLIPIPIPITCFRKLDRFVAIEAPDSRKLLLIPAIQLVPAHDPRAPLIAGFPFSLRPRRILLLVQINDVAILIDPERSRHFSVRAWERLDPRKSIVNHLILRIPKWNIE</sequence>
<protein>
    <submittedName>
        <fullName evidence="1">Uncharacterized protein</fullName>
    </submittedName>
</protein>
<evidence type="ECO:0000313" key="2">
    <source>
        <dbReference type="Proteomes" id="UP000218934"/>
    </source>
</evidence>
<dbReference type="KEGG" id="rdi:CMV14_18510"/>
<dbReference type="Proteomes" id="UP000218934">
    <property type="component" value="Unassembled WGS sequence"/>
</dbReference>
<gene>
    <name evidence="1" type="ORF">COO09_12215</name>
</gene>